<dbReference type="Pfam" id="PF13730">
    <property type="entry name" value="HTH_36"/>
    <property type="match status" value="1"/>
</dbReference>
<evidence type="ECO:0000313" key="1">
    <source>
        <dbReference type="EMBL" id="GAG62186.1"/>
    </source>
</evidence>
<evidence type="ECO:0008006" key="2">
    <source>
        <dbReference type="Google" id="ProtNLM"/>
    </source>
</evidence>
<accession>X1AQM0</accession>
<dbReference type="InterPro" id="IPR036388">
    <property type="entry name" value="WH-like_DNA-bd_sf"/>
</dbReference>
<name>X1AQM0_9ZZZZ</name>
<dbReference type="Gene3D" id="1.10.10.10">
    <property type="entry name" value="Winged helix-like DNA-binding domain superfamily/Winged helix DNA-binding domain"/>
    <property type="match status" value="1"/>
</dbReference>
<protein>
    <recommendedName>
        <fullName evidence="2">Helix-turn-helix domain-containing protein</fullName>
    </recommendedName>
</protein>
<dbReference type="AlphaFoldDB" id="X1AQM0"/>
<proteinExistence type="predicted"/>
<reference evidence="1" key="1">
    <citation type="journal article" date="2014" name="Front. Microbiol.">
        <title>High frequency of phylogenetically diverse reductive dehalogenase-homologous genes in deep subseafloor sedimentary metagenomes.</title>
        <authorList>
            <person name="Kawai M."/>
            <person name="Futagami T."/>
            <person name="Toyoda A."/>
            <person name="Takaki Y."/>
            <person name="Nishi S."/>
            <person name="Hori S."/>
            <person name="Arai W."/>
            <person name="Tsubouchi T."/>
            <person name="Morono Y."/>
            <person name="Uchiyama I."/>
            <person name="Ito T."/>
            <person name="Fujiyama A."/>
            <person name="Inagaki F."/>
            <person name="Takami H."/>
        </authorList>
    </citation>
    <scope>NUCLEOTIDE SEQUENCE</scope>
    <source>
        <strain evidence="1">Expedition CK06-06</strain>
    </source>
</reference>
<sequence length="276" mass="32224">MERKIPVKKTNSYTTIQDYFLAHWVNTIGLGPTVLYLQLLSYCHKEKDIAWPSIKTLNKRMGTTTKTLIRYRNTLIKIGLIKKVVKQKSSSGGYDHNLYQIVLLDKENILYPPAEKLPEEKEEIISGIVKESPSSNQDNPKKLIIDNKKSLKTERIKEKLEKLNLDKKSIDKIILNYSSKDIEEKLELLEIKKNVVNPAGWLIAALKANYLNPESSREENDEEEKIMETEEMESESKIVKLNKLALKKKEKEEKDRFFIEESLKWVRQNLGQRFEM</sequence>
<dbReference type="EMBL" id="BART01000038">
    <property type="protein sequence ID" value="GAG62186.1"/>
    <property type="molecule type" value="Genomic_DNA"/>
</dbReference>
<organism evidence="1">
    <name type="scientific">marine sediment metagenome</name>
    <dbReference type="NCBI Taxonomy" id="412755"/>
    <lineage>
        <taxon>unclassified sequences</taxon>
        <taxon>metagenomes</taxon>
        <taxon>ecological metagenomes</taxon>
    </lineage>
</organism>
<gene>
    <name evidence="1" type="ORF">S01H4_00306</name>
</gene>
<comment type="caution">
    <text evidence="1">The sequence shown here is derived from an EMBL/GenBank/DDBJ whole genome shotgun (WGS) entry which is preliminary data.</text>
</comment>